<keyword evidence="10" id="KW-1185">Reference proteome</keyword>
<dbReference type="Proteomes" id="UP001497392">
    <property type="component" value="Unassembled WGS sequence"/>
</dbReference>
<gene>
    <name evidence="9" type="primary">g12227</name>
    <name evidence="9" type="ORF">VP750_LOCUS10895</name>
</gene>
<evidence type="ECO:0000256" key="6">
    <source>
        <dbReference type="ARBA" id="ARBA00023136"/>
    </source>
</evidence>
<dbReference type="PANTHER" id="PTHR12815:SF18">
    <property type="entry name" value="SORTING AND ASSEMBLY MACHINERY COMPONENT 50 HOMOLOG"/>
    <property type="match status" value="1"/>
</dbReference>
<keyword evidence="5" id="KW-0934">Plastid</keyword>
<comment type="similarity">
    <text evidence="2">Belongs to the SAM50/omp85 family.</text>
</comment>
<name>A0ABP1G9U8_9CHLO</name>
<dbReference type="InterPro" id="IPR000184">
    <property type="entry name" value="Bac_surfAg_D15"/>
</dbReference>
<dbReference type="Pfam" id="PF01103">
    <property type="entry name" value="Omp85"/>
    <property type="match status" value="1"/>
</dbReference>
<keyword evidence="6" id="KW-0472">Membrane</keyword>
<proteinExistence type="inferred from homology"/>
<evidence type="ECO:0000256" key="3">
    <source>
        <dbReference type="ARBA" id="ARBA00022452"/>
    </source>
</evidence>
<protein>
    <submittedName>
        <fullName evidence="9">G12227 protein</fullName>
    </submittedName>
</protein>
<evidence type="ECO:0000256" key="7">
    <source>
        <dbReference type="ARBA" id="ARBA00024013"/>
    </source>
</evidence>
<evidence type="ECO:0000256" key="4">
    <source>
        <dbReference type="ARBA" id="ARBA00022692"/>
    </source>
</evidence>
<comment type="caution">
    <text evidence="9">The sequence shown here is derived from an EMBL/GenBank/DDBJ whole genome shotgun (WGS) entry which is preliminary data.</text>
</comment>
<evidence type="ECO:0000313" key="9">
    <source>
        <dbReference type="EMBL" id="CAL5228989.1"/>
    </source>
</evidence>
<dbReference type="PANTHER" id="PTHR12815">
    <property type="entry name" value="SORTING AND ASSEMBLY MACHINERY SAMM50 PROTEIN FAMILY MEMBER"/>
    <property type="match status" value="1"/>
</dbReference>
<reference evidence="9 10" key="1">
    <citation type="submission" date="2024-06" db="EMBL/GenBank/DDBJ databases">
        <authorList>
            <person name="Kraege A."/>
            <person name="Thomma B."/>
        </authorList>
    </citation>
    <scope>NUCLEOTIDE SEQUENCE [LARGE SCALE GENOMIC DNA]</scope>
</reference>
<evidence type="ECO:0000313" key="10">
    <source>
        <dbReference type="Proteomes" id="UP001497392"/>
    </source>
</evidence>
<comment type="subcellular location">
    <subcellularLocation>
        <location evidence="1">Mitochondrion outer membrane</location>
        <topology evidence="1">Multi-pass membrane protein</topology>
    </subcellularLocation>
    <subcellularLocation>
        <location evidence="7">Plastid</location>
        <location evidence="7">Chloroplast outer membrane</location>
    </subcellularLocation>
</comment>
<keyword evidence="3" id="KW-1134">Transmembrane beta strand</keyword>
<keyword evidence="4" id="KW-0812">Transmembrane</keyword>
<evidence type="ECO:0000256" key="2">
    <source>
        <dbReference type="ARBA" id="ARBA00010913"/>
    </source>
</evidence>
<feature type="domain" description="Bacterial surface antigen (D15)" evidence="8">
    <location>
        <begin position="129"/>
        <end position="469"/>
    </location>
</feature>
<dbReference type="Gene3D" id="2.40.160.50">
    <property type="entry name" value="membrane protein fhac: a member of the omp85/tpsb transporter family"/>
    <property type="match status" value="1"/>
</dbReference>
<dbReference type="EMBL" id="CAXHTA020000019">
    <property type="protein sequence ID" value="CAL5228989.1"/>
    <property type="molecule type" value="Genomic_DNA"/>
</dbReference>
<organism evidence="9 10">
    <name type="scientific">Coccomyxa viridis</name>
    <dbReference type="NCBI Taxonomy" id="1274662"/>
    <lineage>
        <taxon>Eukaryota</taxon>
        <taxon>Viridiplantae</taxon>
        <taxon>Chlorophyta</taxon>
        <taxon>core chlorophytes</taxon>
        <taxon>Trebouxiophyceae</taxon>
        <taxon>Trebouxiophyceae incertae sedis</taxon>
        <taxon>Coccomyxaceae</taxon>
        <taxon>Coccomyxa</taxon>
    </lineage>
</organism>
<evidence type="ECO:0000259" key="8">
    <source>
        <dbReference type="Pfam" id="PF01103"/>
    </source>
</evidence>
<sequence length="475" mass="52242">MASDFSISTPEEFEKIYEEVKDKKLVATNVLLSGNERTKAVIIARELQPLQQARSLDEIKDALLEIHDSLMSLDVFDAVEIIISDSDLGRPDTCTVLINCSEKGRFRLNTGTYVTGTEGSLEFSLGLTNNLGRAEDVTITAELGSQNSTEFSVSIAKPRLQGTSVGSQFQVAQQSRCLQQYSSYTEDTRKTAVTLYSADGTHALTYELAWRHLHDPTRRASPQVRKQLGHNLKSSLQYVYRWVTLDDPYYPTEGYGLRSSTEVAGLGWDANLLRFARQQLQAQWCCALGSGVVFSVTGGLGVTVPWGEAWRTRSTCISDRFFLGGVSGDLRGFQFKGVGPCDFRRPRENDNEEEGERLVKDRVGGDLLLSLLAQLRFPLPVPAMQAAGMYGHVFVNTGNLVQLTSQGDASGSPHPLEQGLKAFGRSFRWSAGAGIVWPTTIGKLELNLCKVLKADRHDKLLSTGFGLQVGFSPAI</sequence>
<accession>A0ABP1G9U8</accession>
<evidence type="ECO:0000256" key="5">
    <source>
        <dbReference type="ARBA" id="ARBA00022805"/>
    </source>
</evidence>
<evidence type="ECO:0000256" key="1">
    <source>
        <dbReference type="ARBA" id="ARBA00004374"/>
    </source>
</evidence>
<keyword evidence="5" id="KW-1002">Plastid outer membrane</keyword>
<dbReference type="InterPro" id="IPR039910">
    <property type="entry name" value="D15-like"/>
</dbReference>